<dbReference type="Pfam" id="PF12796">
    <property type="entry name" value="Ank_2"/>
    <property type="match status" value="1"/>
</dbReference>
<dbReference type="GO" id="GO:0045944">
    <property type="term" value="P:positive regulation of transcription by RNA polymerase II"/>
    <property type="evidence" value="ECO:0007669"/>
    <property type="project" value="TreeGrafter"/>
</dbReference>
<dbReference type="AlphaFoldDB" id="A0A8J5CYF2"/>
<dbReference type="OrthoDB" id="5314041at2759"/>
<evidence type="ECO:0000256" key="3">
    <source>
        <dbReference type="PROSITE-ProRule" id="PRU00023"/>
    </source>
</evidence>
<dbReference type="Proteomes" id="UP000770661">
    <property type="component" value="Unassembled WGS sequence"/>
</dbReference>
<accession>A0A8J5CYF2</accession>
<evidence type="ECO:0000256" key="2">
    <source>
        <dbReference type="ARBA" id="ARBA00023043"/>
    </source>
</evidence>
<dbReference type="PANTHER" id="PTHR24193">
    <property type="entry name" value="ANKYRIN REPEAT PROTEIN"/>
    <property type="match status" value="1"/>
</dbReference>
<dbReference type="InterPro" id="IPR036770">
    <property type="entry name" value="Ankyrin_rpt-contain_sf"/>
</dbReference>
<dbReference type="Pfam" id="PF13857">
    <property type="entry name" value="Ank_5"/>
    <property type="match status" value="1"/>
</dbReference>
<reference evidence="4" key="1">
    <citation type="submission" date="2020-07" db="EMBL/GenBank/DDBJ databases">
        <title>The High-quality genome of the commercially important snow crab, Chionoecetes opilio.</title>
        <authorList>
            <person name="Jeong J.-H."/>
            <person name="Ryu S."/>
        </authorList>
    </citation>
    <scope>NUCLEOTIDE SEQUENCE</scope>
    <source>
        <strain evidence="4">MADBK_172401_WGS</strain>
        <tissue evidence="4">Digestive gland</tissue>
    </source>
</reference>
<feature type="repeat" description="ANK" evidence="3">
    <location>
        <begin position="206"/>
        <end position="238"/>
    </location>
</feature>
<proteinExistence type="predicted"/>
<evidence type="ECO:0000313" key="5">
    <source>
        <dbReference type="Proteomes" id="UP000770661"/>
    </source>
</evidence>
<dbReference type="PROSITE" id="PS50088">
    <property type="entry name" value="ANK_REPEAT"/>
    <property type="match status" value="3"/>
</dbReference>
<name>A0A8J5CYF2_CHIOP</name>
<dbReference type="PROSITE" id="PS50297">
    <property type="entry name" value="ANK_REP_REGION"/>
    <property type="match status" value="1"/>
</dbReference>
<feature type="repeat" description="ANK" evidence="3">
    <location>
        <begin position="239"/>
        <end position="271"/>
    </location>
</feature>
<dbReference type="GO" id="GO:0005634">
    <property type="term" value="C:nucleus"/>
    <property type="evidence" value="ECO:0007669"/>
    <property type="project" value="TreeGrafter"/>
</dbReference>
<dbReference type="Gene3D" id="1.25.40.20">
    <property type="entry name" value="Ankyrin repeat-containing domain"/>
    <property type="match status" value="2"/>
</dbReference>
<evidence type="ECO:0000256" key="1">
    <source>
        <dbReference type="ARBA" id="ARBA00022737"/>
    </source>
</evidence>
<gene>
    <name evidence="4" type="primary">ANK1_3</name>
    <name evidence="4" type="ORF">GWK47_038859</name>
</gene>
<protein>
    <submittedName>
        <fullName evidence="4">Ankyrin-1</fullName>
    </submittedName>
</protein>
<dbReference type="InterPro" id="IPR002110">
    <property type="entry name" value="Ankyrin_rpt"/>
</dbReference>
<sequence length="424" mass="46457">MSCLMVTKALHDAQATIAQHRLGPVKDSNSMNRLMGFQGSESPKKVQGTAWALPLSPEYVQTLVISQAVKDGRDLDAIRTIVAEHDGDLKVLVPTPEIHDYTCCLLTLAAWEGRTDLLPLLLGAGLSVEGAGTTENTPLLAAVRSGHADTLKALLFLGASCLATDSIGNFALHFAAFNNHEECVAALIPATLDASHNTPQSIVDEDGCTPVHTASMKGNWGIVDMLRAGGWSLHAADRNGYTPLHVAAWSGSLLLVQKLVDAGMRLDLQNINNEKPLDLAVQQGNHEVEAWILKKRPRARQFRRTTNPAAIMHLIRQQMRNDRTMYKKYTSALGHNTSLDDLKNLLEVTDPHLVDAQGHGRTILHVLAEKEYIVNPALLSPVLGHHHTRTYDGHTPLDLAHKFTYIDEDVFEILKSHQCPQVSD</sequence>
<keyword evidence="2 3" id="KW-0040">ANK repeat</keyword>
<dbReference type="SUPFAM" id="SSF48403">
    <property type="entry name" value="Ankyrin repeat"/>
    <property type="match status" value="1"/>
</dbReference>
<dbReference type="EMBL" id="JACEEZ010005742">
    <property type="protein sequence ID" value="KAG0725311.1"/>
    <property type="molecule type" value="Genomic_DNA"/>
</dbReference>
<organism evidence="4 5">
    <name type="scientific">Chionoecetes opilio</name>
    <name type="common">Atlantic snow crab</name>
    <name type="synonym">Cancer opilio</name>
    <dbReference type="NCBI Taxonomy" id="41210"/>
    <lineage>
        <taxon>Eukaryota</taxon>
        <taxon>Metazoa</taxon>
        <taxon>Ecdysozoa</taxon>
        <taxon>Arthropoda</taxon>
        <taxon>Crustacea</taxon>
        <taxon>Multicrustacea</taxon>
        <taxon>Malacostraca</taxon>
        <taxon>Eumalacostraca</taxon>
        <taxon>Eucarida</taxon>
        <taxon>Decapoda</taxon>
        <taxon>Pleocyemata</taxon>
        <taxon>Brachyura</taxon>
        <taxon>Eubrachyura</taxon>
        <taxon>Majoidea</taxon>
        <taxon>Majidae</taxon>
        <taxon>Chionoecetes</taxon>
    </lineage>
</organism>
<keyword evidence="1" id="KW-0677">Repeat</keyword>
<dbReference type="SMART" id="SM00248">
    <property type="entry name" value="ANK"/>
    <property type="match status" value="7"/>
</dbReference>
<feature type="repeat" description="ANK" evidence="3">
    <location>
        <begin position="134"/>
        <end position="166"/>
    </location>
</feature>
<dbReference type="PANTHER" id="PTHR24193:SF125">
    <property type="entry name" value="PROTEIN FEM-1 HOMOLOG CG6966-LIKE PROTEIN"/>
    <property type="match status" value="1"/>
</dbReference>
<comment type="caution">
    <text evidence="4">The sequence shown here is derived from an EMBL/GenBank/DDBJ whole genome shotgun (WGS) entry which is preliminary data.</text>
</comment>
<dbReference type="InterPro" id="IPR050663">
    <property type="entry name" value="Ankyrin-SOCS_Box"/>
</dbReference>
<keyword evidence="5" id="KW-1185">Reference proteome</keyword>
<dbReference type="GO" id="GO:0000976">
    <property type="term" value="F:transcription cis-regulatory region binding"/>
    <property type="evidence" value="ECO:0007669"/>
    <property type="project" value="TreeGrafter"/>
</dbReference>
<evidence type="ECO:0000313" key="4">
    <source>
        <dbReference type="EMBL" id="KAG0725311.1"/>
    </source>
</evidence>